<dbReference type="NCBIfam" id="NF010568">
    <property type="entry name" value="PRK13961.1"/>
    <property type="match status" value="1"/>
</dbReference>
<sequence>MAGFSQGFDARAVELPGWRHVYSGKVRDLYEPVDAAPGESGQSANLLVVASDRISAYDFVLETEIPDKGAVLTQLSLWWFEQLQVPHHVVSLDVPEAVAGRAMVVQRLDMYEVECIARGYLTGSGLAEYRESGTVTGIELPEGLVDGSKLDEAIFTPSAKAEVGEHDENITFEQMARLIGDTPAQRLRELTLDVYRRAESIARERGIILADTKVEFGLDATGRIVLGDEVLTPDSSRFWDAAQYEPGRAQPSFDKQFVRDWLTGPDSGWDRHSGEAPPALPADVVAKTRARYIEAYETLTGQTFTP</sequence>
<evidence type="ECO:0000256" key="3">
    <source>
        <dbReference type="ARBA" id="ARBA00022598"/>
    </source>
</evidence>
<dbReference type="EMBL" id="BMLQ01000005">
    <property type="protein sequence ID" value="GGO45532.1"/>
    <property type="molecule type" value="Genomic_DNA"/>
</dbReference>
<gene>
    <name evidence="8 10" type="primary">purC</name>
    <name evidence="10" type="ORF">GCM10010977_18440</name>
</gene>
<evidence type="ECO:0000259" key="9">
    <source>
        <dbReference type="Pfam" id="PF01259"/>
    </source>
</evidence>
<dbReference type="InterPro" id="IPR001636">
    <property type="entry name" value="SAICAR_synth"/>
</dbReference>
<dbReference type="Proteomes" id="UP000642509">
    <property type="component" value="Unassembled WGS sequence"/>
</dbReference>
<evidence type="ECO:0000256" key="2">
    <source>
        <dbReference type="ARBA" id="ARBA00010190"/>
    </source>
</evidence>
<dbReference type="PANTHER" id="PTHR43700:SF1">
    <property type="entry name" value="PHOSPHORIBOSYLAMINOIMIDAZOLE-SUCCINOCARBOXAMIDE SYNTHASE"/>
    <property type="match status" value="1"/>
</dbReference>
<dbReference type="RefSeq" id="WP_188805897.1">
    <property type="nucleotide sequence ID" value="NZ_BAAAOU010000011.1"/>
</dbReference>
<dbReference type="Pfam" id="PF01259">
    <property type="entry name" value="SAICAR_synt"/>
    <property type="match status" value="1"/>
</dbReference>
<protein>
    <recommendedName>
        <fullName evidence="8">Phosphoribosylaminoimidazole-succinocarboxamide synthase</fullName>
        <ecNumber evidence="8">6.3.2.6</ecNumber>
    </recommendedName>
    <alternativeName>
        <fullName evidence="8">SAICAR synthetase</fullName>
    </alternativeName>
</protein>
<organism evidence="10 11">
    <name type="scientific">Citricoccus zhacaiensis</name>
    <dbReference type="NCBI Taxonomy" id="489142"/>
    <lineage>
        <taxon>Bacteria</taxon>
        <taxon>Bacillati</taxon>
        <taxon>Actinomycetota</taxon>
        <taxon>Actinomycetes</taxon>
        <taxon>Micrococcales</taxon>
        <taxon>Micrococcaceae</taxon>
        <taxon>Citricoccus</taxon>
    </lineage>
</organism>
<evidence type="ECO:0000256" key="8">
    <source>
        <dbReference type="HAMAP-Rule" id="MF_00137"/>
    </source>
</evidence>
<comment type="caution">
    <text evidence="10">The sequence shown here is derived from an EMBL/GenBank/DDBJ whole genome shotgun (WGS) entry which is preliminary data.</text>
</comment>
<dbReference type="Gene3D" id="3.30.200.20">
    <property type="entry name" value="Phosphorylase Kinase, domain 1"/>
    <property type="match status" value="1"/>
</dbReference>
<accession>A0ABQ2M0X9</accession>
<comment type="catalytic activity">
    <reaction evidence="7 8">
        <text>5-amino-1-(5-phospho-D-ribosyl)imidazole-4-carboxylate + L-aspartate + ATP = (2S)-2-[5-amino-1-(5-phospho-beta-D-ribosyl)imidazole-4-carboxamido]succinate + ADP + phosphate + 2 H(+)</text>
        <dbReference type="Rhea" id="RHEA:22628"/>
        <dbReference type="ChEBI" id="CHEBI:15378"/>
        <dbReference type="ChEBI" id="CHEBI:29991"/>
        <dbReference type="ChEBI" id="CHEBI:30616"/>
        <dbReference type="ChEBI" id="CHEBI:43474"/>
        <dbReference type="ChEBI" id="CHEBI:58443"/>
        <dbReference type="ChEBI" id="CHEBI:77657"/>
        <dbReference type="ChEBI" id="CHEBI:456216"/>
        <dbReference type="EC" id="6.3.2.6"/>
    </reaction>
</comment>
<evidence type="ECO:0000256" key="1">
    <source>
        <dbReference type="ARBA" id="ARBA00004672"/>
    </source>
</evidence>
<dbReference type="PANTHER" id="PTHR43700">
    <property type="entry name" value="PHOSPHORIBOSYLAMINOIMIDAZOLE-SUCCINOCARBOXAMIDE SYNTHASE"/>
    <property type="match status" value="1"/>
</dbReference>
<comment type="similarity">
    <text evidence="2 8">Belongs to the SAICAR synthetase family.</text>
</comment>
<feature type="domain" description="SAICAR synthetase/ADE2 N-terminal" evidence="9">
    <location>
        <begin position="21"/>
        <end position="272"/>
    </location>
</feature>
<comment type="pathway">
    <text evidence="1 8">Purine metabolism; IMP biosynthesis via de novo pathway; 5-amino-1-(5-phospho-D-ribosyl)imidazole-4-carboxamide from 5-amino-1-(5-phospho-D-ribosyl)imidazole-4-carboxylate: step 1/2.</text>
</comment>
<dbReference type="SUPFAM" id="SSF56104">
    <property type="entry name" value="SAICAR synthase-like"/>
    <property type="match status" value="1"/>
</dbReference>
<dbReference type="CDD" id="cd01414">
    <property type="entry name" value="SAICAR_synt_Sc"/>
    <property type="match status" value="1"/>
</dbReference>
<evidence type="ECO:0000313" key="11">
    <source>
        <dbReference type="Proteomes" id="UP000642509"/>
    </source>
</evidence>
<dbReference type="HAMAP" id="MF_00137">
    <property type="entry name" value="SAICAR_synth"/>
    <property type="match status" value="1"/>
</dbReference>
<evidence type="ECO:0000313" key="10">
    <source>
        <dbReference type="EMBL" id="GGO45532.1"/>
    </source>
</evidence>
<keyword evidence="6 8" id="KW-0067">ATP-binding</keyword>
<reference evidence="11" key="1">
    <citation type="journal article" date="2019" name="Int. J. Syst. Evol. Microbiol.">
        <title>The Global Catalogue of Microorganisms (GCM) 10K type strain sequencing project: providing services to taxonomists for standard genome sequencing and annotation.</title>
        <authorList>
            <consortium name="The Broad Institute Genomics Platform"/>
            <consortium name="The Broad Institute Genome Sequencing Center for Infectious Disease"/>
            <person name="Wu L."/>
            <person name="Ma J."/>
        </authorList>
    </citation>
    <scope>NUCLEOTIDE SEQUENCE [LARGE SCALE GENOMIC DNA]</scope>
    <source>
        <strain evidence="11">CGMCC 1.7064</strain>
    </source>
</reference>
<dbReference type="NCBIfam" id="TIGR00081">
    <property type="entry name" value="purC"/>
    <property type="match status" value="1"/>
</dbReference>
<dbReference type="InterPro" id="IPR028923">
    <property type="entry name" value="SAICAR_synt/ADE2_N"/>
</dbReference>
<proteinExistence type="inferred from homology"/>
<evidence type="ECO:0000256" key="7">
    <source>
        <dbReference type="ARBA" id="ARBA00048475"/>
    </source>
</evidence>
<keyword evidence="5 8" id="KW-0658">Purine biosynthesis</keyword>
<evidence type="ECO:0000256" key="6">
    <source>
        <dbReference type="ARBA" id="ARBA00022840"/>
    </source>
</evidence>
<dbReference type="EC" id="6.3.2.6" evidence="8"/>
<evidence type="ECO:0000256" key="5">
    <source>
        <dbReference type="ARBA" id="ARBA00022755"/>
    </source>
</evidence>
<keyword evidence="4 8" id="KW-0547">Nucleotide-binding</keyword>
<dbReference type="Gene3D" id="3.30.470.20">
    <property type="entry name" value="ATP-grasp fold, B domain"/>
    <property type="match status" value="1"/>
</dbReference>
<keyword evidence="3 8" id="KW-0436">Ligase</keyword>
<name>A0ABQ2M0X9_9MICC</name>
<keyword evidence="11" id="KW-1185">Reference proteome</keyword>
<evidence type="ECO:0000256" key="4">
    <source>
        <dbReference type="ARBA" id="ARBA00022741"/>
    </source>
</evidence>